<reference evidence="4" key="4">
    <citation type="submission" date="2024-02" db="EMBL/GenBank/DDBJ databases">
        <title>Comparative genomics of Cryptococcus and Kwoniella reveals pathogenesis evolution and contrasting modes of karyotype evolution via chromosome fusion or intercentromeric recombination.</title>
        <authorList>
            <person name="Coelho M.A."/>
            <person name="David-Palma M."/>
            <person name="Shea T."/>
            <person name="Bowers K."/>
            <person name="McGinley-Smith S."/>
            <person name="Mohammad A.W."/>
            <person name="Gnirke A."/>
            <person name="Yurkov A.M."/>
            <person name="Nowrousian M."/>
            <person name="Sun S."/>
            <person name="Cuomo C.A."/>
            <person name="Heitman J."/>
        </authorList>
    </citation>
    <scope>NUCLEOTIDE SEQUENCE</scope>
    <source>
        <strain evidence="4">CBS 10118</strain>
    </source>
</reference>
<keyword evidence="1" id="KW-0175">Coiled coil</keyword>
<reference evidence="3" key="3">
    <citation type="submission" date="2014-01" db="EMBL/GenBank/DDBJ databases">
        <title>Evolution of pathogenesis and genome organization in the Tremellales.</title>
        <authorList>
            <person name="Cuomo C."/>
            <person name="Litvintseva A."/>
            <person name="Heitman J."/>
            <person name="Chen Y."/>
            <person name="Sun S."/>
            <person name="Springer D."/>
            <person name="Dromer F."/>
            <person name="Young S."/>
            <person name="Zeng Q."/>
            <person name="Chapman S."/>
            <person name="Gujja S."/>
            <person name="Saif S."/>
            <person name="Birren B."/>
        </authorList>
    </citation>
    <scope>NUCLEOTIDE SEQUENCE</scope>
    <source>
        <strain evidence="3">CBS 10118</strain>
    </source>
</reference>
<feature type="coiled-coil region" evidence="1">
    <location>
        <begin position="350"/>
        <end position="377"/>
    </location>
</feature>
<dbReference type="RefSeq" id="XP_019046069.1">
    <property type="nucleotide sequence ID" value="XM_019191439.1"/>
</dbReference>
<dbReference type="EMBL" id="CP144544">
    <property type="protein sequence ID" value="WVW83668.1"/>
    <property type="molecule type" value="Genomic_DNA"/>
</dbReference>
<dbReference type="KEGG" id="kbi:30209208"/>
<proteinExistence type="predicted"/>
<evidence type="ECO:0000313" key="4">
    <source>
        <dbReference type="EMBL" id="WVW83668.1"/>
    </source>
</evidence>
<dbReference type="VEuPathDB" id="FungiDB:I302_04809"/>
<keyword evidence="5" id="KW-1185">Reference proteome</keyword>
<sequence length="379" mass="42656">MTDFAVSSGQPHHHPVNGKLDPLSSFNRNIEALEQSITGLSSWEPRLRNLNISSVESLNEEQLSRIEYANKELKDCEKFLGAARKAWSELRELEDLERTIDSNVNSLNRAKEDMKQALTDHIPKALATMMNSITCIKKATQDLDKVVTKFVCSEMLEIKARKKAVQNHGRDFKTAVSVLDWCTPVTGIGQAESARLIRSIESQITKLNSESDMSLLDRVTTLKNKYKDWRANLTGRSRSARESPNLDDKICSLKTGLELRMESAHSGWETKYARIANDYLSKGESLIDNAIAKGNTFMSSARSASTSMSADEWDNLTKARKAWSASLEQVDHNTCELLEVPSLAPNNLPFLIKSNELDKLKEEVTEAERIFNEVKQSFE</sequence>
<name>A0A1B9G1V3_9TREE</name>
<reference evidence="3" key="1">
    <citation type="submission" date="2013-07" db="EMBL/GenBank/DDBJ databases">
        <title>The Genome Sequence of Cryptococcus bestiolae CBS10118.</title>
        <authorList>
            <consortium name="The Broad Institute Genome Sequencing Platform"/>
            <person name="Cuomo C."/>
            <person name="Litvintseva A."/>
            <person name="Chen Y."/>
            <person name="Heitman J."/>
            <person name="Sun S."/>
            <person name="Springer D."/>
            <person name="Dromer F."/>
            <person name="Young S.K."/>
            <person name="Zeng Q."/>
            <person name="Gargeya S."/>
            <person name="Fitzgerald M."/>
            <person name="Abouelleil A."/>
            <person name="Alvarado L."/>
            <person name="Berlin A.M."/>
            <person name="Chapman S.B."/>
            <person name="Dewar J."/>
            <person name="Goldberg J."/>
            <person name="Griggs A."/>
            <person name="Gujja S."/>
            <person name="Hansen M."/>
            <person name="Howarth C."/>
            <person name="Imamovic A."/>
            <person name="Larimer J."/>
            <person name="McCowan C."/>
            <person name="Murphy C."/>
            <person name="Pearson M."/>
            <person name="Priest M."/>
            <person name="Roberts A."/>
            <person name="Saif S."/>
            <person name="Shea T."/>
            <person name="Sykes S."/>
            <person name="Wortman J."/>
            <person name="Nusbaum C."/>
            <person name="Birren B."/>
        </authorList>
    </citation>
    <scope>NUCLEOTIDE SEQUENCE [LARGE SCALE GENOMIC DNA]</scope>
    <source>
        <strain evidence="3">CBS 10118</strain>
    </source>
</reference>
<evidence type="ECO:0000256" key="2">
    <source>
        <dbReference type="SAM" id="MobiDB-lite"/>
    </source>
</evidence>
<reference evidence="4" key="2">
    <citation type="submission" date="2013-07" db="EMBL/GenBank/DDBJ databases">
        <authorList>
            <consortium name="The Broad Institute Genome Sequencing Platform"/>
            <person name="Cuomo C."/>
            <person name="Litvintseva A."/>
            <person name="Chen Y."/>
            <person name="Heitman J."/>
            <person name="Sun S."/>
            <person name="Springer D."/>
            <person name="Dromer F."/>
            <person name="Young S.K."/>
            <person name="Zeng Q."/>
            <person name="Gargeya S."/>
            <person name="Fitzgerald M."/>
            <person name="Abouelleil A."/>
            <person name="Alvarado L."/>
            <person name="Berlin A.M."/>
            <person name="Chapman S.B."/>
            <person name="Dewar J."/>
            <person name="Goldberg J."/>
            <person name="Griggs A."/>
            <person name="Gujja S."/>
            <person name="Hansen M."/>
            <person name="Howarth C."/>
            <person name="Imamovic A."/>
            <person name="Larimer J."/>
            <person name="McCowan C."/>
            <person name="Murphy C."/>
            <person name="Pearson M."/>
            <person name="Priest M."/>
            <person name="Roberts A."/>
            <person name="Saif S."/>
            <person name="Shea T."/>
            <person name="Sykes S."/>
            <person name="Wortman J."/>
            <person name="Nusbaum C."/>
            <person name="Birren B."/>
        </authorList>
    </citation>
    <scope>NUCLEOTIDE SEQUENCE</scope>
    <source>
        <strain evidence="4">CBS 10118</strain>
    </source>
</reference>
<protein>
    <submittedName>
        <fullName evidence="3">Uncharacterized protein</fullName>
    </submittedName>
</protein>
<feature type="compositionally biased region" description="Polar residues" evidence="2">
    <location>
        <begin position="1"/>
        <end position="10"/>
    </location>
</feature>
<dbReference type="Proteomes" id="UP000092730">
    <property type="component" value="Chromosome 4"/>
</dbReference>
<evidence type="ECO:0000313" key="3">
    <source>
        <dbReference type="EMBL" id="OCF24999.1"/>
    </source>
</evidence>
<dbReference type="EMBL" id="KI894021">
    <property type="protein sequence ID" value="OCF24999.1"/>
    <property type="molecule type" value="Genomic_DNA"/>
</dbReference>
<accession>A0A1B9G1V3</accession>
<organism evidence="3">
    <name type="scientific">Kwoniella bestiolae CBS 10118</name>
    <dbReference type="NCBI Taxonomy" id="1296100"/>
    <lineage>
        <taxon>Eukaryota</taxon>
        <taxon>Fungi</taxon>
        <taxon>Dikarya</taxon>
        <taxon>Basidiomycota</taxon>
        <taxon>Agaricomycotina</taxon>
        <taxon>Tremellomycetes</taxon>
        <taxon>Tremellales</taxon>
        <taxon>Cryptococcaceae</taxon>
        <taxon>Kwoniella</taxon>
    </lineage>
</organism>
<evidence type="ECO:0000256" key="1">
    <source>
        <dbReference type="SAM" id="Coils"/>
    </source>
</evidence>
<gene>
    <name evidence="3" type="ORF">I302_04809</name>
    <name evidence="4" type="ORF">I302_105689</name>
</gene>
<feature type="region of interest" description="Disordered" evidence="2">
    <location>
        <begin position="1"/>
        <end position="21"/>
    </location>
</feature>
<evidence type="ECO:0000313" key="5">
    <source>
        <dbReference type="Proteomes" id="UP000092730"/>
    </source>
</evidence>
<dbReference type="GeneID" id="30209208"/>
<dbReference type="AlphaFoldDB" id="A0A1B9G1V3"/>